<dbReference type="PROSITE" id="PS50041">
    <property type="entry name" value="C_TYPE_LECTIN_2"/>
    <property type="match status" value="1"/>
</dbReference>
<organism evidence="2 3">
    <name type="scientific">Mesorhabditis belari</name>
    <dbReference type="NCBI Taxonomy" id="2138241"/>
    <lineage>
        <taxon>Eukaryota</taxon>
        <taxon>Metazoa</taxon>
        <taxon>Ecdysozoa</taxon>
        <taxon>Nematoda</taxon>
        <taxon>Chromadorea</taxon>
        <taxon>Rhabditida</taxon>
        <taxon>Rhabditina</taxon>
        <taxon>Rhabditomorpha</taxon>
        <taxon>Rhabditoidea</taxon>
        <taxon>Rhabditidae</taxon>
        <taxon>Mesorhabditinae</taxon>
        <taxon>Mesorhabditis</taxon>
    </lineage>
</organism>
<evidence type="ECO:0000313" key="2">
    <source>
        <dbReference type="Proteomes" id="UP000887575"/>
    </source>
</evidence>
<sequence>MLFRISNVRHFTEVMSNQIGDSSPYIGVEQTQNFTWVYADGSTLKYQNWAPGEPVMLTGWSCAIIDGQTGKWKGADCNSSRTSVCSIDYVHTCPTGWTYFAKTGLCY</sequence>
<evidence type="ECO:0000313" key="3">
    <source>
        <dbReference type="WBParaSite" id="MBELARI_LOCUS9699"/>
    </source>
</evidence>
<dbReference type="Pfam" id="PF00059">
    <property type="entry name" value="Lectin_C"/>
    <property type="match status" value="1"/>
</dbReference>
<dbReference type="InterPro" id="IPR016186">
    <property type="entry name" value="C-type_lectin-like/link_sf"/>
</dbReference>
<dbReference type="AlphaFoldDB" id="A0AAF3FSP1"/>
<dbReference type="Proteomes" id="UP000887575">
    <property type="component" value="Unassembled WGS sequence"/>
</dbReference>
<dbReference type="InterPro" id="IPR001304">
    <property type="entry name" value="C-type_lectin-like"/>
</dbReference>
<feature type="domain" description="C-type lectin" evidence="1">
    <location>
        <begin position="1"/>
        <end position="86"/>
    </location>
</feature>
<dbReference type="WBParaSite" id="MBELARI_LOCUS9699">
    <property type="protein sequence ID" value="MBELARI_LOCUS9699"/>
    <property type="gene ID" value="MBELARI_LOCUS9699"/>
</dbReference>
<reference evidence="3" key="1">
    <citation type="submission" date="2024-02" db="UniProtKB">
        <authorList>
            <consortium name="WormBaseParasite"/>
        </authorList>
    </citation>
    <scope>IDENTIFICATION</scope>
</reference>
<keyword evidence="2" id="KW-1185">Reference proteome</keyword>
<evidence type="ECO:0000259" key="1">
    <source>
        <dbReference type="PROSITE" id="PS50041"/>
    </source>
</evidence>
<accession>A0AAF3FSP1</accession>
<proteinExistence type="predicted"/>
<dbReference type="SUPFAM" id="SSF56436">
    <property type="entry name" value="C-type lectin-like"/>
    <property type="match status" value="1"/>
</dbReference>
<dbReference type="Gene3D" id="3.10.100.10">
    <property type="entry name" value="Mannose-Binding Protein A, subunit A"/>
    <property type="match status" value="1"/>
</dbReference>
<protein>
    <recommendedName>
        <fullName evidence="1">C-type lectin domain-containing protein</fullName>
    </recommendedName>
</protein>
<name>A0AAF3FSP1_9BILA</name>
<dbReference type="InterPro" id="IPR016187">
    <property type="entry name" value="CTDL_fold"/>
</dbReference>